<feature type="transmembrane region" description="Helical" evidence="6">
    <location>
        <begin position="197"/>
        <end position="226"/>
    </location>
</feature>
<dbReference type="AlphaFoldDB" id="A0A836MS79"/>
<evidence type="ECO:0000256" key="6">
    <source>
        <dbReference type="SAM" id="Phobius"/>
    </source>
</evidence>
<dbReference type="Proteomes" id="UP000027170">
    <property type="component" value="Unassembled WGS sequence"/>
</dbReference>
<dbReference type="Pfam" id="PF06271">
    <property type="entry name" value="RDD"/>
    <property type="match status" value="1"/>
</dbReference>
<dbReference type="EMBL" id="JFZV01000001">
    <property type="protein sequence ID" value="KDN15844.1"/>
    <property type="molecule type" value="Genomic_DNA"/>
</dbReference>
<keyword evidence="2" id="KW-1003">Cell membrane</keyword>
<dbReference type="InterPro" id="IPR051791">
    <property type="entry name" value="Pra-immunoreactive"/>
</dbReference>
<evidence type="ECO:0000256" key="5">
    <source>
        <dbReference type="ARBA" id="ARBA00023136"/>
    </source>
</evidence>
<reference evidence="8 9" key="1">
    <citation type="submission" date="2014-03" db="EMBL/GenBank/DDBJ databases">
        <title>The genomes of two eusocial bee gut symbionts.</title>
        <authorList>
            <person name="Kwong W.K."/>
            <person name="Engel P."/>
            <person name="Koch H."/>
            <person name="Moran N.A."/>
        </authorList>
    </citation>
    <scope>NUCLEOTIDE SEQUENCE [LARGE SCALE GENOMIC DNA]</scope>
    <source>
        <strain evidence="9">wkB29</strain>
    </source>
</reference>
<keyword evidence="5 6" id="KW-0472">Membrane</keyword>
<evidence type="ECO:0000259" key="7">
    <source>
        <dbReference type="Pfam" id="PF06271"/>
    </source>
</evidence>
<evidence type="ECO:0000256" key="4">
    <source>
        <dbReference type="ARBA" id="ARBA00022989"/>
    </source>
</evidence>
<sequence length="260" mass="30501">MINLSVFFNYNQKHKYFILCIISSKISIAGYFSFIYKKNIFILHQILINYMKKQFNINENTSGYNNYIQPMPALADGKLELASPAYRLCAITINQLFQYIIFLPIYIYSLSALFETMKEEYDSDEFTEFFLEWLTLPQTLTIIMITIMALIIFTAWQISWMTKYGQSIGKRMLNIRVIRTNGDNPGFIRNVILRETVYQLIVVIIGTLTLGIGYFVFMLFPAMVFINKWQRRTLQDFLADTIVVKDKTSNKPVTVRIPKR</sequence>
<comment type="subcellular location">
    <subcellularLocation>
        <location evidence="1">Cell membrane</location>
        <topology evidence="1">Multi-pass membrane protein</topology>
    </subcellularLocation>
</comment>
<keyword evidence="3 6" id="KW-0812">Transmembrane</keyword>
<feature type="domain" description="RDD" evidence="7">
    <location>
        <begin position="82"/>
        <end position="239"/>
    </location>
</feature>
<proteinExistence type="predicted"/>
<evidence type="ECO:0000313" key="9">
    <source>
        <dbReference type="Proteomes" id="UP000027170"/>
    </source>
</evidence>
<feature type="transmembrane region" description="Helical" evidence="6">
    <location>
        <begin position="134"/>
        <end position="156"/>
    </location>
</feature>
<evidence type="ECO:0000256" key="3">
    <source>
        <dbReference type="ARBA" id="ARBA00022692"/>
    </source>
</evidence>
<dbReference type="PANTHER" id="PTHR36115">
    <property type="entry name" value="PROLINE-RICH ANTIGEN HOMOLOG-RELATED"/>
    <property type="match status" value="1"/>
</dbReference>
<evidence type="ECO:0000256" key="2">
    <source>
        <dbReference type="ARBA" id="ARBA00022475"/>
    </source>
</evidence>
<feature type="transmembrane region" description="Helical" evidence="6">
    <location>
        <begin position="96"/>
        <end position="114"/>
    </location>
</feature>
<organism evidence="8 9">
    <name type="scientific">Snodgrassella communis</name>
    <dbReference type="NCBI Taxonomy" id="2946699"/>
    <lineage>
        <taxon>Bacteria</taxon>
        <taxon>Pseudomonadati</taxon>
        <taxon>Pseudomonadota</taxon>
        <taxon>Betaproteobacteria</taxon>
        <taxon>Neisseriales</taxon>
        <taxon>Neisseriaceae</taxon>
        <taxon>Snodgrassella</taxon>
    </lineage>
</organism>
<keyword evidence="4 6" id="KW-1133">Transmembrane helix</keyword>
<dbReference type="GO" id="GO:0005886">
    <property type="term" value="C:plasma membrane"/>
    <property type="evidence" value="ECO:0007669"/>
    <property type="project" value="UniProtKB-SubCell"/>
</dbReference>
<accession>A0A836MS79</accession>
<dbReference type="InterPro" id="IPR010432">
    <property type="entry name" value="RDD"/>
</dbReference>
<evidence type="ECO:0000313" key="8">
    <source>
        <dbReference type="EMBL" id="KDN15844.1"/>
    </source>
</evidence>
<comment type="caution">
    <text evidence="8">The sequence shown here is derived from an EMBL/GenBank/DDBJ whole genome shotgun (WGS) entry which is preliminary data.</text>
</comment>
<dbReference type="PANTHER" id="PTHR36115:SF4">
    <property type="entry name" value="MEMBRANE PROTEIN"/>
    <property type="match status" value="1"/>
</dbReference>
<name>A0A836MS79_9NEIS</name>
<protein>
    <submittedName>
        <fullName evidence="8">Putative integral membrane protein</fullName>
    </submittedName>
</protein>
<feature type="transmembrane region" description="Helical" evidence="6">
    <location>
        <begin position="16"/>
        <end position="36"/>
    </location>
</feature>
<gene>
    <name evidence="8" type="ORF">SALWKB29_0263</name>
</gene>
<evidence type="ECO:0000256" key="1">
    <source>
        <dbReference type="ARBA" id="ARBA00004651"/>
    </source>
</evidence>
<keyword evidence="9" id="KW-1185">Reference proteome</keyword>